<dbReference type="Proteomes" id="UP000634136">
    <property type="component" value="Unassembled WGS sequence"/>
</dbReference>
<name>A0A834X7C9_9FABA</name>
<gene>
    <name evidence="1" type="ORF">G2W53_007936</name>
</gene>
<dbReference type="AlphaFoldDB" id="A0A834X7C9"/>
<proteinExistence type="predicted"/>
<organism evidence="1 2">
    <name type="scientific">Senna tora</name>
    <dbReference type="NCBI Taxonomy" id="362788"/>
    <lineage>
        <taxon>Eukaryota</taxon>
        <taxon>Viridiplantae</taxon>
        <taxon>Streptophyta</taxon>
        <taxon>Embryophyta</taxon>
        <taxon>Tracheophyta</taxon>
        <taxon>Spermatophyta</taxon>
        <taxon>Magnoliopsida</taxon>
        <taxon>eudicotyledons</taxon>
        <taxon>Gunneridae</taxon>
        <taxon>Pentapetalae</taxon>
        <taxon>rosids</taxon>
        <taxon>fabids</taxon>
        <taxon>Fabales</taxon>
        <taxon>Fabaceae</taxon>
        <taxon>Caesalpinioideae</taxon>
        <taxon>Cassia clade</taxon>
        <taxon>Senna</taxon>
    </lineage>
</organism>
<evidence type="ECO:0000313" key="1">
    <source>
        <dbReference type="EMBL" id="KAF7839454.1"/>
    </source>
</evidence>
<sequence length="149" mass="17889">MCFLVMAACHSKSHKNYNFYEIKEGTTWVLWNHPRYKLDNHLKGIPKYFKENFDPPEGQNVSSLVLDKKRDYPRIMSHKRERTTVPNKVTTQEAMEHVDGRSILQERPFQPDDRFPFYQQFEDSGLLRLVQPRSERNLAFVKEFYYQAK</sequence>
<reference evidence="1" key="1">
    <citation type="submission" date="2020-09" db="EMBL/GenBank/DDBJ databases">
        <title>Genome-Enabled Discovery of Anthraquinone Biosynthesis in Senna tora.</title>
        <authorList>
            <person name="Kang S.-H."/>
            <person name="Pandey R.P."/>
            <person name="Lee C.-M."/>
            <person name="Sim J.-S."/>
            <person name="Jeong J.-T."/>
            <person name="Choi B.-S."/>
            <person name="Jung M."/>
            <person name="Ginzburg D."/>
            <person name="Zhao K."/>
            <person name="Won S.Y."/>
            <person name="Oh T.-J."/>
            <person name="Yu Y."/>
            <person name="Kim N.-H."/>
            <person name="Lee O.R."/>
            <person name="Lee T.-H."/>
            <person name="Bashyal P."/>
            <person name="Kim T.-S."/>
            <person name="Lee W.-H."/>
            <person name="Kawkins C."/>
            <person name="Kim C.-K."/>
            <person name="Kim J.S."/>
            <person name="Ahn B.O."/>
            <person name="Rhee S.Y."/>
            <person name="Sohng J.K."/>
        </authorList>
    </citation>
    <scope>NUCLEOTIDE SEQUENCE</scope>
    <source>
        <tissue evidence="1">Leaf</tissue>
    </source>
</reference>
<protein>
    <submittedName>
        <fullName evidence="1">Uncharacterized protein</fullName>
    </submittedName>
</protein>
<dbReference type="EMBL" id="JAAIUW010000003">
    <property type="protein sequence ID" value="KAF7839454.1"/>
    <property type="molecule type" value="Genomic_DNA"/>
</dbReference>
<evidence type="ECO:0000313" key="2">
    <source>
        <dbReference type="Proteomes" id="UP000634136"/>
    </source>
</evidence>
<comment type="caution">
    <text evidence="1">The sequence shown here is derived from an EMBL/GenBank/DDBJ whole genome shotgun (WGS) entry which is preliminary data.</text>
</comment>
<accession>A0A834X7C9</accession>
<keyword evidence="2" id="KW-1185">Reference proteome</keyword>